<dbReference type="GO" id="GO:0005576">
    <property type="term" value="C:extracellular region"/>
    <property type="evidence" value="ECO:0007669"/>
    <property type="project" value="TreeGrafter"/>
</dbReference>
<keyword evidence="4 5" id="KW-0472">Membrane</keyword>
<dbReference type="PANTHER" id="PTHR39344">
    <property type="entry name" value="UPF0182 PROTEIN SLL1060"/>
    <property type="match status" value="1"/>
</dbReference>
<dbReference type="Pfam" id="PF03699">
    <property type="entry name" value="UPF0182"/>
    <property type="match status" value="1"/>
</dbReference>
<evidence type="ECO:0000313" key="7">
    <source>
        <dbReference type="Proteomes" id="UP001225378"/>
    </source>
</evidence>
<name>A0AAU7NZ64_9GAMM</name>
<keyword evidence="1" id="KW-1003">Cell membrane</keyword>
<protein>
    <submittedName>
        <fullName evidence="6">UPF0182 family protein</fullName>
    </submittedName>
</protein>
<evidence type="ECO:0000256" key="1">
    <source>
        <dbReference type="ARBA" id="ARBA00022475"/>
    </source>
</evidence>
<keyword evidence="7" id="KW-1185">Reference proteome</keyword>
<evidence type="ECO:0000256" key="4">
    <source>
        <dbReference type="ARBA" id="ARBA00023136"/>
    </source>
</evidence>
<feature type="transmembrane region" description="Helical" evidence="5">
    <location>
        <begin position="109"/>
        <end position="129"/>
    </location>
</feature>
<proteinExistence type="predicted"/>
<sequence length="868" mass="99796">MQAKVDSSRRFIVWGSACFLVVAVVMFAATHFLVEIWWHDSLNMLLYYLLRIAYRDLIALTITLIQGSFIFLNFILVPQLLGFEPKQLFAGSGFKNRLSVLMLTPSARLFMLSAAIFTIPILTPIYLHWEDFLLYFFNSGSDMKDPVFERDISFYLFTFPLFKLVQYELLAVFSLLFATIALVYWVAYRQLDSGKRPLPPSAQLHLSLLILVIVAIQAWSIALERFDILYVDRHKPVYFGPGFVELNFQLPLIWLSFLFFIAAAIAGIWYIHTRRGLKLMFVCASIYFATVAIKQGEWVPGLIERFYVVPNPVTAERKNIDYNIQATLQAFELDRVERIDYPLKSASDPINSQAINKVLKNIPLWDHDLLLAGYDQMQAIRTFFDFDRVAVDRYWIEGRNYQVNVAARELNIYRLPQEAKTWNNLHFIYTHGYGVVMTPSLQTGNQPMQWLIRDLNMQTDYEQLKIKRPQIFYGLAKYYYAITPNDARAPQPEDENLQIRNDLQVEGGVAISSLFRRIVLSSYLQDIDLLVTTNLNAESRLLFRRNILEMLETLAPFLTIDPNPYPVVVDGKIYWIVDAYTASNQYPLVDNYNFPIREQASNGAVHRVNYLRNSVKIIIDAYSGQLDFYLIDPKDPVAMTYRNIYPMLFKDADDIPPAFINHLSYPSRLLALQMDVYSRYHQTNPDVYYQQSEAMSFPEVEEKRLLPYFLTLAPSGGLGNANPDLYRFLLLAPLTKINRDNLGIIAMAGCIKAADCRSSYSADIAVYRFSFDQQVEGPAQINSFINQDPIISQQLTLWQQRGTKVIKGRMIIVPVDGNLLYIQPIYTQSTRTTGFPQLTRIIVAMNQVAAMDASIEGAFQKLKAKLGL</sequence>
<accession>A0AAU7NZ64</accession>
<dbReference type="Proteomes" id="UP001225378">
    <property type="component" value="Chromosome"/>
</dbReference>
<dbReference type="InterPro" id="IPR005372">
    <property type="entry name" value="UPF0182"/>
</dbReference>
<dbReference type="KEGG" id="mech:Q9L42_009180"/>
<organism evidence="6 7">
    <name type="scientific">Methylomarinum roseum</name>
    <dbReference type="NCBI Taxonomy" id="3067653"/>
    <lineage>
        <taxon>Bacteria</taxon>
        <taxon>Pseudomonadati</taxon>
        <taxon>Pseudomonadota</taxon>
        <taxon>Gammaproteobacteria</taxon>
        <taxon>Methylococcales</taxon>
        <taxon>Methylococcaceae</taxon>
        <taxon>Methylomarinum</taxon>
    </lineage>
</organism>
<feature type="transmembrane region" description="Helical" evidence="5">
    <location>
        <begin position="57"/>
        <end position="77"/>
    </location>
</feature>
<evidence type="ECO:0000256" key="5">
    <source>
        <dbReference type="SAM" id="Phobius"/>
    </source>
</evidence>
<dbReference type="EMBL" id="CP157743">
    <property type="protein sequence ID" value="XBS22282.1"/>
    <property type="molecule type" value="Genomic_DNA"/>
</dbReference>
<dbReference type="GO" id="GO:0016020">
    <property type="term" value="C:membrane"/>
    <property type="evidence" value="ECO:0007669"/>
    <property type="project" value="InterPro"/>
</dbReference>
<feature type="transmembrane region" description="Helical" evidence="5">
    <location>
        <begin position="12"/>
        <end position="37"/>
    </location>
</feature>
<gene>
    <name evidence="6" type="ORF">Q9L42_009180</name>
</gene>
<dbReference type="AlphaFoldDB" id="A0AAU7NZ64"/>
<keyword evidence="3 5" id="KW-1133">Transmembrane helix</keyword>
<feature type="transmembrane region" description="Helical" evidence="5">
    <location>
        <begin position="251"/>
        <end position="271"/>
    </location>
</feature>
<evidence type="ECO:0000256" key="3">
    <source>
        <dbReference type="ARBA" id="ARBA00022989"/>
    </source>
</evidence>
<dbReference type="RefSeq" id="WP_305908741.1">
    <property type="nucleotide sequence ID" value="NZ_CP157743.1"/>
</dbReference>
<feature type="transmembrane region" description="Helical" evidence="5">
    <location>
        <begin position="164"/>
        <end position="187"/>
    </location>
</feature>
<feature type="transmembrane region" description="Helical" evidence="5">
    <location>
        <begin position="208"/>
        <end position="231"/>
    </location>
</feature>
<keyword evidence="2 5" id="KW-0812">Transmembrane</keyword>
<evidence type="ECO:0000256" key="2">
    <source>
        <dbReference type="ARBA" id="ARBA00022692"/>
    </source>
</evidence>
<reference evidence="6 7" key="1">
    <citation type="journal article" date="2024" name="Microbiology">
        <title>Methylomarinum rosea sp. nov., a novel halophilic methanotrophic bacterium from the hypersaline Lake Elton.</title>
        <authorList>
            <person name="Suleimanov R.Z."/>
            <person name="Oshkin I.Y."/>
            <person name="Danilova O.V."/>
            <person name="Suzina N.E."/>
            <person name="Dedysh S.N."/>
        </authorList>
    </citation>
    <scope>NUCLEOTIDE SEQUENCE [LARGE SCALE GENOMIC DNA]</scope>
    <source>
        <strain evidence="6 7">Ch1-1</strain>
    </source>
</reference>
<dbReference type="PANTHER" id="PTHR39344:SF1">
    <property type="entry name" value="UPF0182 PROTEIN SLL1060"/>
    <property type="match status" value="1"/>
</dbReference>
<evidence type="ECO:0000313" key="6">
    <source>
        <dbReference type="EMBL" id="XBS22282.1"/>
    </source>
</evidence>